<evidence type="ECO:0000256" key="12">
    <source>
        <dbReference type="ARBA" id="ARBA00023180"/>
    </source>
</evidence>
<dbReference type="OrthoDB" id="408788at2759"/>
<feature type="transmembrane region" description="Helical" evidence="19">
    <location>
        <begin position="462"/>
        <end position="480"/>
    </location>
</feature>
<evidence type="ECO:0000256" key="16">
    <source>
        <dbReference type="ARBA" id="ARBA00033417"/>
    </source>
</evidence>
<sequence length="481" mass="53139">MAQACGLLLWGFCMVMVSTNVLSAVLPGIGVNWGNIASHPLPPDIVVKMLKDNNINRVKLFDADAWTVNALAGSGIEVMVAIPNNMLQYIADSVDNAKDWVKENVTEYLRGQGGVDIRYVAVGNEPFLASYNGSYDKTTFPALQNVQKALDEEGVGDKIKASVPLNADVYEGNLPSQGNFRKDVRDVMTKIVHHLHDHKAPFIVNIYPFISLYQSSSFPFEYAFFDGGGKKIQDKNVTYTNVFEANYDTLVWSLKKAGVPDLKILVGEVGWPTDGHVYANANLAKKFYDGLLKTLAAKKGTPLRPGVLDVYLFGLLDEDMKSNLPGNFERHWGIFRFDGRPKFAMDFSGQGNDKMLIEAKGVQYLPAKWCVLNKEVESKSMIPAEISYACSLADCSSLAYGSSCNKLDSDGNVSYAFNMYFQMNNQDVQACDFSGLATIVTQNASRGTCLFPIQIVSHGDRLMLGYWVTIFAGFVVLPFFI</sequence>
<dbReference type="InParanoid" id="B9SW88"/>
<dbReference type="InterPro" id="IPR044965">
    <property type="entry name" value="Glyco_hydro_17_plant"/>
</dbReference>
<name>B9SW88_RICCO</name>
<evidence type="ECO:0000256" key="14">
    <source>
        <dbReference type="ARBA" id="ARBA00023295"/>
    </source>
</evidence>
<dbReference type="GO" id="GO:0098552">
    <property type="term" value="C:side of membrane"/>
    <property type="evidence" value="ECO:0007669"/>
    <property type="project" value="UniProtKB-KW"/>
</dbReference>
<dbReference type="EC" id="3.2.1.39" evidence="4"/>
<evidence type="ECO:0000256" key="5">
    <source>
        <dbReference type="ARBA" id="ARBA00022475"/>
    </source>
</evidence>
<feature type="chain" id="PRO_5002892105" description="glucan endo-1,3-beta-D-glucosidase" evidence="20">
    <location>
        <begin position="24"/>
        <end position="481"/>
    </location>
</feature>
<dbReference type="FunCoup" id="B9SW88">
    <property type="interactions" value="36"/>
</dbReference>
<keyword evidence="14 18" id="KW-0326">Glycosidase</keyword>
<dbReference type="Pfam" id="PF07983">
    <property type="entry name" value="X8"/>
    <property type="match status" value="1"/>
</dbReference>
<accession>B9SW88</accession>
<keyword evidence="19" id="KW-1133">Transmembrane helix</keyword>
<keyword evidence="13" id="KW-0449">Lipoprotein</keyword>
<evidence type="ECO:0000256" key="3">
    <source>
        <dbReference type="ARBA" id="ARBA00008773"/>
    </source>
</evidence>
<keyword evidence="19" id="KW-0812">Transmembrane</keyword>
<organism evidence="22 23">
    <name type="scientific">Ricinus communis</name>
    <name type="common">Castor bean</name>
    <dbReference type="NCBI Taxonomy" id="3988"/>
    <lineage>
        <taxon>Eukaryota</taxon>
        <taxon>Viridiplantae</taxon>
        <taxon>Streptophyta</taxon>
        <taxon>Embryophyta</taxon>
        <taxon>Tracheophyta</taxon>
        <taxon>Spermatophyta</taxon>
        <taxon>Magnoliopsida</taxon>
        <taxon>eudicotyledons</taxon>
        <taxon>Gunneridae</taxon>
        <taxon>Pentapetalae</taxon>
        <taxon>rosids</taxon>
        <taxon>fabids</taxon>
        <taxon>Malpighiales</taxon>
        <taxon>Euphorbiaceae</taxon>
        <taxon>Acalyphoideae</taxon>
        <taxon>Acalypheae</taxon>
        <taxon>Ricinus</taxon>
    </lineage>
</organism>
<evidence type="ECO:0000256" key="19">
    <source>
        <dbReference type="SAM" id="Phobius"/>
    </source>
</evidence>
<dbReference type="PANTHER" id="PTHR32227">
    <property type="entry name" value="GLUCAN ENDO-1,3-BETA-GLUCOSIDASE BG1-RELATED-RELATED"/>
    <property type="match status" value="1"/>
</dbReference>
<reference evidence="23" key="1">
    <citation type="journal article" date="2010" name="Nat. Biotechnol.">
        <title>Draft genome sequence of the oilseed species Ricinus communis.</title>
        <authorList>
            <person name="Chan A.P."/>
            <person name="Crabtree J."/>
            <person name="Zhao Q."/>
            <person name="Lorenzi H."/>
            <person name="Orvis J."/>
            <person name="Puiu D."/>
            <person name="Melake-Berhan A."/>
            <person name="Jones K.M."/>
            <person name="Redman J."/>
            <person name="Chen G."/>
            <person name="Cahoon E.B."/>
            <person name="Gedil M."/>
            <person name="Stanke M."/>
            <person name="Haas B.J."/>
            <person name="Wortman J.R."/>
            <person name="Fraser-Liggett C.M."/>
            <person name="Ravel J."/>
            <person name="Rabinowicz P.D."/>
        </authorList>
    </citation>
    <scope>NUCLEOTIDE SEQUENCE [LARGE SCALE GENOMIC DNA]</scope>
    <source>
        <strain evidence="23">cv. Hale</strain>
    </source>
</reference>
<dbReference type="FunFam" id="1.20.58.1040:FF:000002">
    <property type="entry name" value="Glucan endo-1,3-beta-glucosidase 8"/>
    <property type="match status" value="1"/>
</dbReference>
<dbReference type="Gene3D" id="1.20.58.1040">
    <property type="match status" value="1"/>
</dbReference>
<dbReference type="GO" id="GO:0006952">
    <property type="term" value="P:defense response"/>
    <property type="evidence" value="ECO:0007669"/>
    <property type="project" value="UniProtKB-KW"/>
</dbReference>
<dbReference type="SMART" id="SM00768">
    <property type="entry name" value="X8"/>
    <property type="match status" value="1"/>
</dbReference>
<keyword evidence="8 18" id="KW-0378">Hydrolase</keyword>
<dbReference type="Pfam" id="PF00332">
    <property type="entry name" value="Glyco_hydro_17"/>
    <property type="match status" value="1"/>
</dbReference>
<dbReference type="AlphaFoldDB" id="B9SW88"/>
<evidence type="ECO:0000256" key="20">
    <source>
        <dbReference type="SAM" id="SignalP"/>
    </source>
</evidence>
<evidence type="ECO:0000259" key="21">
    <source>
        <dbReference type="SMART" id="SM00768"/>
    </source>
</evidence>
<evidence type="ECO:0000256" key="15">
    <source>
        <dbReference type="ARBA" id="ARBA00033335"/>
    </source>
</evidence>
<evidence type="ECO:0000256" key="10">
    <source>
        <dbReference type="ARBA" id="ARBA00023136"/>
    </source>
</evidence>
<feature type="domain" description="X8" evidence="21">
    <location>
        <begin position="368"/>
        <end position="451"/>
    </location>
</feature>
<dbReference type="Gene3D" id="3.20.20.80">
    <property type="entry name" value="Glycosidases"/>
    <property type="match status" value="1"/>
</dbReference>
<evidence type="ECO:0000313" key="23">
    <source>
        <dbReference type="Proteomes" id="UP000008311"/>
    </source>
</evidence>
<dbReference type="eggNOG" id="ENOG502QTIM">
    <property type="taxonomic scope" value="Eukaryota"/>
</dbReference>
<protein>
    <recommendedName>
        <fullName evidence="4">glucan endo-1,3-beta-D-glucosidase</fullName>
        <ecNumber evidence="4">3.2.1.39</ecNumber>
    </recommendedName>
    <alternativeName>
        <fullName evidence="15">(1-&gt;3)-beta-glucan endohydrolase</fullName>
    </alternativeName>
    <alternativeName>
        <fullName evidence="16">Beta-1,3-endoglucanase</fullName>
    </alternativeName>
</protein>
<evidence type="ECO:0000256" key="18">
    <source>
        <dbReference type="RuleBase" id="RU004336"/>
    </source>
</evidence>
<dbReference type="GO" id="GO:0005975">
    <property type="term" value="P:carbohydrate metabolic process"/>
    <property type="evidence" value="ECO:0007669"/>
    <property type="project" value="InterPro"/>
</dbReference>
<dbReference type="KEGG" id="rcu:8264045"/>
<dbReference type="GO" id="GO:0042973">
    <property type="term" value="F:glucan endo-1,3-beta-D-glucosidase activity"/>
    <property type="evidence" value="ECO:0007669"/>
    <property type="project" value="UniProtKB-EC"/>
</dbReference>
<keyword evidence="10 19" id="KW-0472">Membrane</keyword>
<evidence type="ECO:0000256" key="4">
    <source>
        <dbReference type="ARBA" id="ARBA00012780"/>
    </source>
</evidence>
<keyword evidence="6" id="KW-0336">GPI-anchor</keyword>
<keyword evidence="23" id="KW-1185">Reference proteome</keyword>
<evidence type="ECO:0000256" key="7">
    <source>
        <dbReference type="ARBA" id="ARBA00022729"/>
    </source>
</evidence>
<dbReference type="SUPFAM" id="SSF51445">
    <property type="entry name" value="(Trans)glycosidases"/>
    <property type="match status" value="1"/>
</dbReference>
<feature type="signal peptide" evidence="20">
    <location>
        <begin position="1"/>
        <end position="23"/>
    </location>
</feature>
<dbReference type="InterPro" id="IPR012946">
    <property type="entry name" value="X8"/>
</dbReference>
<dbReference type="InterPro" id="IPR017853">
    <property type="entry name" value="GH"/>
</dbReference>
<evidence type="ECO:0000256" key="8">
    <source>
        <dbReference type="ARBA" id="ARBA00022801"/>
    </source>
</evidence>
<evidence type="ECO:0000256" key="13">
    <source>
        <dbReference type="ARBA" id="ARBA00023288"/>
    </source>
</evidence>
<evidence type="ECO:0000256" key="9">
    <source>
        <dbReference type="ARBA" id="ARBA00022821"/>
    </source>
</evidence>
<evidence type="ECO:0000256" key="17">
    <source>
        <dbReference type="RuleBase" id="RU004335"/>
    </source>
</evidence>
<dbReference type="PROSITE" id="PS00587">
    <property type="entry name" value="GLYCOSYL_HYDROL_F17"/>
    <property type="match status" value="1"/>
</dbReference>
<dbReference type="OMA" id="KMEVYLF"/>
<evidence type="ECO:0000256" key="2">
    <source>
        <dbReference type="ARBA" id="ARBA00004609"/>
    </source>
</evidence>
<dbReference type="EMBL" id="EQ974190">
    <property type="protein sequence ID" value="EEF32127.1"/>
    <property type="molecule type" value="Genomic_DNA"/>
</dbReference>
<keyword evidence="7 20" id="KW-0732">Signal</keyword>
<keyword evidence="5" id="KW-1003">Cell membrane</keyword>
<evidence type="ECO:0000313" key="22">
    <source>
        <dbReference type="EMBL" id="EEF32127.1"/>
    </source>
</evidence>
<dbReference type="FunFam" id="3.20.20.80:FF:000008">
    <property type="entry name" value="Glucan endo-1,3-beta-glucosidase 5"/>
    <property type="match status" value="1"/>
</dbReference>
<keyword evidence="11" id="KW-1015">Disulfide bond</keyword>
<dbReference type="GO" id="GO:0005886">
    <property type="term" value="C:plasma membrane"/>
    <property type="evidence" value="ECO:0000318"/>
    <property type="project" value="GO_Central"/>
</dbReference>
<evidence type="ECO:0000256" key="11">
    <source>
        <dbReference type="ARBA" id="ARBA00023157"/>
    </source>
</evidence>
<evidence type="ECO:0000256" key="6">
    <source>
        <dbReference type="ARBA" id="ARBA00022622"/>
    </source>
</evidence>
<comment type="catalytic activity">
    <reaction evidence="1">
        <text>Hydrolysis of (1-&gt;3)-beta-D-glucosidic linkages in (1-&gt;3)-beta-D-glucans.</text>
        <dbReference type="EC" id="3.2.1.39"/>
    </reaction>
</comment>
<dbReference type="STRING" id="3988.B9SW88"/>
<comment type="similarity">
    <text evidence="3 17">Belongs to the glycosyl hydrolase 17 family.</text>
</comment>
<dbReference type="Proteomes" id="UP000008311">
    <property type="component" value="Unassembled WGS sequence"/>
</dbReference>
<evidence type="ECO:0000256" key="1">
    <source>
        <dbReference type="ARBA" id="ARBA00000382"/>
    </source>
</evidence>
<keyword evidence="12" id="KW-0325">Glycoprotein</keyword>
<comment type="subcellular location">
    <subcellularLocation>
        <location evidence="2">Cell membrane</location>
        <topology evidence="2">Lipid-anchor</topology>
        <topology evidence="2">GPI-anchor</topology>
    </subcellularLocation>
</comment>
<proteinExistence type="inferred from homology"/>
<dbReference type="InterPro" id="IPR000490">
    <property type="entry name" value="Glyco_hydro_17"/>
</dbReference>
<gene>
    <name evidence="22" type="ORF">RCOM_0075500</name>
</gene>
<keyword evidence="9" id="KW-0611">Plant defense</keyword>